<dbReference type="Proteomes" id="UP000269115">
    <property type="component" value="Unassembled WGS sequence"/>
</dbReference>
<evidence type="ECO:0000313" key="1">
    <source>
        <dbReference type="EMBL" id="ROQ46466.1"/>
    </source>
</evidence>
<proteinExistence type="predicted"/>
<evidence type="ECO:0000313" key="2">
    <source>
        <dbReference type="Proteomes" id="UP000269115"/>
    </source>
</evidence>
<organism evidence="1 2">
    <name type="scientific">Pseudomonas putida</name>
    <name type="common">Arthrobacter siderocapsulatus</name>
    <dbReference type="NCBI Taxonomy" id="303"/>
    <lineage>
        <taxon>Bacteria</taxon>
        <taxon>Pseudomonadati</taxon>
        <taxon>Pseudomonadota</taxon>
        <taxon>Gammaproteobacteria</taxon>
        <taxon>Pseudomonadales</taxon>
        <taxon>Pseudomonadaceae</taxon>
        <taxon>Pseudomonas</taxon>
    </lineage>
</organism>
<protein>
    <submittedName>
        <fullName evidence="1">Uncharacterized protein</fullName>
    </submittedName>
</protein>
<sequence>MTGMAVNKVLPLRAGPWHHSAGTNPVIKFLVKTMLRATFFEIFNIFLDKLTFEDLEILGLPDMERSTLEDYGYELVGDKSDCHAYEKEIIVPHRNTGLSLMHKLYFFADESVGTGLGVEPKVRLTTLLKAYWDYRDLRGGSLDNISFYFWDGNDEGAVVFEENIVVRFGFRQNRGAYLIDNVESGLDRVGSVPGVSVRSVKKYMNSFELDCAISRREVSKYPYAFSRLVGFLCKNSRRF</sequence>
<accession>A0A9X8EIK7</accession>
<comment type="caution">
    <text evidence="1">The sequence shown here is derived from an EMBL/GenBank/DDBJ whole genome shotgun (WGS) entry which is preliminary data.</text>
</comment>
<gene>
    <name evidence="1" type="ORF">EDF85_4306</name>
</gene>
<dbReference type="EMBL" id="RJUR01000016">
    <property type="protein sequence ID" value="ROQ46466.1"/>
    <property type="molecule type" value="Genomic_DNA"/>
</dbReference>
<dbReference type="AlphaFoldDB" id="A0A9X8EIK7"/>
<reference evidence="1 2" key="1">
    <citation type="submission" date="2018-11" db="EMBL/GenBank/DDBJ databases">
        <title>Genomic analyses of the natural microbiome of Caenorhabditis elegans.</title>
        <authorList>
            <person name="Samuel B."/>
        </authorList>
    </citation>
    <scope>NUCLEOTIDE SEQUENCE [LARGE SCALE GENOMIC DNA]</scope>
    <source>
        <strain evidence="1 2">BIGb0473</strain>
    </source>
</reference>
<name>A0A9X8EIK7_PSEPU</name>